<feature type="domain" description="TonB-dependent receptor-like beta-barrel" evidence="11">
    <location>
        <begin position="193"/>
        <end position="611"/>
    </location>
</feature>
<dbReference type="InterPro" id="IPR012910">
    <property type="entry name" value="Plug_dom"/>
</dbReference>
<dbReference type="EMBL" id="JACXLD010000001">
    <property type="protein sequence ID" value="MBD2857604.1"/>
    <property type="molecule type" value="Genomic_DNA"/>
</dbReference>
<dbReference type="PANTHER" id="PTHR30069">
    <property type="entry name" value="TONB-DEPENDENT OUTER MEMBRANE RECEPTOR"/>
    <property type="match status" value="1"/>
</dbReference>
<dbReference type="Gene3D" id="2.40.170.20">
    <property type="entry name" value="TonB-dependent receptor, beta-barrel domain"/>
    <property type="match status" value="1"/>
</dbReference>
<keyword evidence="3 8" id="KW-1134">Transmembrane beta strand</keyword>
<evidence type="ECO:0000256" key="4">
    <source>
        <dbReference type="ARBA" id="ARBA00022692"/>
    </source>
</evidence>
<comment type="subcellular location">
    <subcellularLocation>
        <location evidence="1 8">Cell outer membrane</location>
        <topology evidence="1 8">Multi-pass membrane protein</topology>
    </subcellularLocation>
</comment>
<evidence type="ECO:0000313" key="14">
    <source>
        <dbReference type="Proteomes" id="UP000610558"/>
    </source>
</evidence>
<dbReference type="GO" id="GO:0015344">
    <property type="term" value="F:siderophore uptake transmembrane transporter activity"/>
    <property type="evidence" value="ECO:0007669"/>
    <property type="project" value="TreeGrafter"/>
</dbReference>
<dbReference type="InterPro" id="IPR000531">
    <property type="entry name" value="Beta-barrel_TonB"/>
</dbReference>
<feature type="chain" id="PRO_5037710383" evidence="10">
    <location>
        <begin position="28"/>
        <end position="661"/>
    </location>
</feature>
<evidence type="ECO:0000256" key="7">
    <source>
        <dbReference type="ARBA" id="ARBA00023237"/>
    </source>
</evidence>
<dbReference type="PANTHER" id="PTHR30069:SF27">
    <property type="entry name" value="BLL4766 PROTEIN"/>
    <property type="match status" value="1"/>
</dbReference>
<dbReference type="InterPro" id="IPR036942">
    <property type="entry name" value="Beta-barrel_TonB_sf"/>
</dbReference>
<feature type="signal peptide" evidence="10">
    <location>
        <begin position="1"/>
        <end position="27"/>
    </location>
</feature>
<name>A0A927BYX9_9GAMM</name>
<dbReference type="PROSITE" id="PS51257">
    <property type="entry name" value="PROKAR_LIPOPROTEIN"/>
    <property type="match status" value="1"/>
</dbReference>
<comment type="similarity">
    <text evidence="8 9">Belongs to the TonB-dependent receptor family.</text>
</comment>
<evidence type="ECO:0000256" key="2">
    <source>
        <dbReference type="ARBA" id="ARBA00022448"/>
    </source>
</evidence>
<gene>
    <name evidence="13" type="ORF">IB286_01205</name>
</gene>
<keyword evidence="5 9" id="KW-0798">TonB box</keyword>
<evidence type="ECO:0000259" key="11">
    <source>
        <dbReference type="Pfam" id="PF00593"/>
    </source>
</evidence>
<keyword evidence="10" id="KW-0732">Signal</keyword>
<keyword evidence="4 8" id="KW-0812">Transmembrane</keyword>
<evidence type="ECO:0000256" key="9">
    <source>
        <dbReference type="RuleBase" id="RU003357"/>
    </source>
</evidence>
<feature type="domain" description="TonB-dependent receptor plug" evidence="12">
    <location>
        <begin position="48"/>
        <end position="157"/>
    </location>
</feature>
<dbReference type="Pfam" id="PF07715">
    <property type="entry name" value="Plug"/>
    <property type="match status" value="1"/>
</dbReference>
<comment type="caution">
    <text evidence="13">The sequence shown here is derived from an EMBL/GenBank/DDBJ whole genome shotgun (WGS) entry which is preliminary data.</text>
</comment>
<dbReference type="Pfam" id="PF00593">
    <property type="entry name" value="TonB_dep_Rec_b-barrel"/>
    <property type="match status" value="1"/>
</dbReference>
<dbReference type="GO" id="GO:0044718">
    <property type="term" value="P:siderophore transmembrane transport"/>
    <property type="evidence" value="ECO:0007669"/>
    <property type="project" value="TreeGrafter"/>
</dbReference>
<keyword evidence="7 8" id="KW-0998">Cell outer membrane</keyword>
<dbReference type="InterPro" id="IPR037066">
    <property type="entry name" value="Plug_dom_sf"/>
</dbReference>
<dbReference type="PROSITE" id="PS52016">
    <property type="entry name" value="TONB_DEPENDENT_REC_3"/>
    <property type="match status" value="1"/>
</dbReference>
<dbReference type="Gene3D" id="2.170.130.10">
    <property type="entry name" value="TonB-dependent receptor, plug domain"/>
    <property type="match status" value="1"/>
</dbReference>
<keyword evidence="13" id="KW-0675">Receptor</keyword>
<evidence type="ECO:0000256" key="6">
    <source>
        <dbReference type="ARBA" id="ARBA00023136"/>
    </source>
</evidence>
<keyword evidence="14" id="KW-1185">Reference proteome</keyword>
<dbReference type="InterPro" id="IPR039426">
    <property type="entry name" value="TonB-dep_rcpt-like"/>
</dbReference>
<accession>A0A927BYX9</accession>
<reference evidence="13" key="1">
    <citation type="submission" date="2020-09" db="EMBL/GenBank/DDBJ databases">
        <authorList>
            <person name="Yoon J.-W."/>
        </authorList>
    </citation>
    <scope>NUCLEOTIDE SEQUENCE</scope>
    <source>
        <strain evidence="13">KMU-158</strain>
    </source>
</reference>
<organism evidence="13 14">
    <name type="scientific">Spongiibacter pelagi</name>
    <dbReference type="NCBI Taxonomy" id="2760804"/>
    <lineage>
        <taxon>Bacteria</taxon>
        <taxon>Pseudomonadati</taxon>
        <taxon>Pseudomonadota</taxon>
        <taxon>Gammaproteobacteria</taxon>
        <taxon>Cellvibrionales</taxon>
        <taxon>Spongiibacteraceae</taxon>
        <taxon>Spongiibacter</taxon>
    </lineage>
</organism>
<evidence type="ECO:0000259" key="12">
    <source>
        <dbReference type="Pfam" id="PF07715"/>
    </source>
</evidence>
<keyword evidence="6 8" id="KW-0472">Membrane</keyword>
<dbReference type="RefSeq" id="WP_190761834.1">
    <property type="nucleotide sequence ID" value="NZ_JACXLD010000001.1"/>
</dbReference>
<evidence type="ECO:0000256" key="3">
    <source>
        <dbReference type="ARBA" id="ARBA00022452"/>
    </source>
</evidence>
<evidence type="ECO:0000256" key="8">
    <source>
        <dbReference type="PROSITE-ProRule" id="PRU01360"/>
    </source>
</evidence>
<evidence type="ECO:0000313" key="13">
    <source>
        <dbReference type="EMBL" id="MBD2857604.1"/>
    </source>
</evidence>
<proteinExistence type="inferred from homology"/>
<dbReference type="GO" id="GO:0009279">
    <property type="term" value="C:cell outer membrane"/>
    <property type="evidence" value="ECO:0007669"/>
    <property type="project" value="UniProtKB-SubCell"/>
</dbReference>
<sequence length="661" mass="75618">MKNLRASLLSSCLVFSCSLSLSNTSYAQLWEEETLPIVLTAVRLKQDRSEVPASVSIIDRRMIDASGIRKIPELFRLIPGTMVGARDGWNYVVSYHGTNYRDSRRMQVLIDGRSVYQPGLSTIDWNDLPITIEDIERIEIVRGPSSASYGANAFLGVINIITRHPADTETIHVLAKKGSGNTEDYRLAHSGSLNEGNYRVTVASRRDDGFDRKASGEDRRDSDKTKLINVRYDKNLKNSALQLSAGYKNGDITDDINDPWITPMDTETTDISASAKLSWDLSDTHQQHFRVDFAEQESLRELTALIPAAFIDLPLYPAAVVLADTNEDQLTRRYDIEFQDTKIWNSKLKTVSGIHFQQDEVESDTYYDGKVDNLGSQIFASAEYKWTDKLTSTTGFFWENQEISGSYLSPRTAINYHIDKNHSLRAVYSAGYRTPDLLETSVDWQYYAYNVRQTDGTTIPGMTSGRFDCPIQSNKGLKAEEIRSQELGYYGNFQQYGLQVDVKIYKDRLKKLISDTLTCDRGSPFNSNYLDLQGAEIEVDYRPNPQWMFRANYAYVDSETNHHTEKTFTPRNIASLLASYALTDSTSLSYARYYTEKIPHPNRNTTFSRSDIKLSQTFTWNRHHAELAYIMRLRHEENSELLNDNRYNDQSRHLITLSYYY</sequence>
<dbReference type="AlphaFoldDB" id="A0A927BYX9"/>
<protein>
    <submittedName>
        <fullName evidence="13">TonB-dependent receptor</fullName>
    </submittedName>
</protein>
<evidence type="ECO:0000256" key="5">
    <source>
        <dbReference type="ARBA" id="ARBA00023077"/>
    </source>
</evidence>
<evidence type="ECO:0000256" key="1">
    <source>
        <dbReference type="ARBA" id="ARBA00004571"/>
    </source>
</evidence>
<dbReference type="SUPFAM" id="SSF56935">
    <property type="entry name" value="Porins"/>
    <property type="match status" value="1"/>
</dbReference>
<keyword evidence="2 8" id="KW-0813">Transport</keyword>
<evidence type="ECO:0000256" key="10">
    <source>
        <dbReference type="SAM" id="SignalP"/>
    </source>
</evidence>
<dbReference type="Proteomes" id="UP000610558">
    <property type="component" value="Unassembled WGS sequence"/>
</dbReference>